<accession>F4PR01</accession>
<dbReference type="Proteomes" id="UP000007797">
    <property type="component" value="Unassembled WGS sequence"/>
</dbReference>
<evidence type="ECO:0000259" key="4">
    <source>
        <dbReference type="Pfam" id="PF00327"/>
    </source>
</evidence>
<dbReference type="InterPro" id="IPR012988">
    <property type="entry name" value="Ribosomal_uL30_N_euk"/>
</dbReference>
<dbReference type="RefSeq" id="XP_004359909.1">
    <property type="nucleotide sequence ID" value="XM_004359852.1"/>
</dbReference>
<proteinExistence type="inferred from homology"/>
<dbReference type="Pfam" id="PF08079">
    <property type="entry name" value="Ribosomal_L30_N"/>
    <property type="match status" value="1"/>
</dbReference>
<sequence>MEGIVKEIDQLFDQFIKFDIFIDNSYFGLKVSTPVPESLLKKRATAQKRTIDRAAIVKRQVLRRNKLRNAYFKRAEKYVKEYRQKEQEDVRQKRIAKNNNTFYVPEEAKVAFVIRIRGVNGVSPKPKKILRLFRLLQLNNGVFIKLNKATINMLKLVEPYVAYGYPNLKSVKELVYKRGYGKVNNRRIPLTHNKIIKAKLGKFNMICMEDLVHEIFTCGPHFKQASNFLWPFKLNCPRGGFNHKKIHFLEGGDAGNRESYINNLIRKMN</sequence>
<dbReference type="NCBIfam" id="TIGR01310">
    <property type="entry name" value="uL30_euk"/>
    <property type="match status" value="1"/>
</dbReference>
<dbReference type="GeneID" id="14873040"/>
<evidence type="ECO:0000256" key="1">
    <source>
        <dbReference type="ARBA" id="ARBA00007594"/>
    </source>
</evidence>
<protein>
    <submittedName>
        <fullName evidence="6">S60 ribosomal protein L7</fullName>
    </submittedName>
</protein>
<evidence type="ECO:0000259" key="5">
    <source>
        <dbReference type="Pfam" id="PF08079"/>
    </source>
</evidence>
<dbReference type="GO" id="GO:0022625">
    <property type="term" value="C:cytosolic large ribosomal subunit"/>
    <property type="evidence" value="ECO:0007669"/>
    <property type="project" value="TreeGrafter"/>
</dbReference>
<dbReference type="SUPFAM" id="SSF55129">
    <property type="entry name" value="Ribosomal protein L30p/L7e"/>
    <property type="match status" value="1"/>
</dbReference>
<dbReference type="CDD" id="cd01657">
    <property type="entry name" value="Ribosomal_L7_archeal_euk"/>
    <property type="match status" value="1"/>
</dbReference>
<dbReference type="InterPro" id="IPR035808">
    <property type="entry name" value="Ribosomal_uL30_euk_arc"/>
</dbReference>
<dbReference type="FunFam" id="3.30.1390.20:FF:000002">
    <property type="entry name" value="60S ribosomal protein L7"/>
    <property type="match status" value="1"/>
</dbReference>
<keyword evidence="7" id="KW-1185">Reference proteome</keyword>
<reference evidence="7" key="1">
    <citation type="journal article" date="2011" name="Genome Res.">
        <title>Phylogeny-wide analysis of social amoeba genomes highlights ancient origins for complex intercellular communication.</title>
        <authorList>
            <person name="Heidel A.J."/>
            <person name="Lawal H.M."/>
            <person name="Felder M."/>
            <person name="Schilde C."/>
            <person name="Helps N.R."/>
            <person name="Tunggal B."/>
            <person name="Rivero F."/>
            <person name="John U."/>
            <person name="Schleicher M."/>
            <person name="Eichinger L."/>
            <person name="Platzer M."/>
            <person name="Noegel A.A."/>
            <person name="Schaap P."/>
            <person name="Gloeckner G."/>
        </authorList>
    </citation>
    <scope>NUCLEOTIDE SEQUENCE [LARGE SCALE GENOMIC DNA]</scope>
    <source>
        <strain evidence="7">SH3</strain>
    </source>
</reference>
<dbReference type="GO" id="GO:0003735">
    <property type="term" value="F:structural constituent of ribosome"/>
    <property type="evidence" value="ECO:0007669"/>
    <property type="project" value="TreeGrafter"/>
</dbReference>
<comment type="similarity">
    <text evidence="1">Belongs to the universal ribosomal protein uL30 family.</text>
</comment>
<dbReference type="InterPro" id="IPR016082">
    <property type="entry name" value="Ribosomal_uL30_ferredoxin-like"/>
</dbReference>
<feature type="domain" description="Large ribosomal subunit protein uL30 N-terminal eukaryotes" evidence="5">
    <location>
        <begin position="35"/>
        <end position="106"/>
    </location>
</feature>
<dbReference type="OrthoDB" id="28644at2759"/>
<dbReference type="STRING" id="1054147.F4PR01"/>
<dbReference type="Pfam" id="PF00327">
    <property type="entry name" value="Ribosomal_L30"/>
    <property type="match status" value="1"/>
</dbReference>
<dbReference type="PANTHER" id="PTHR11524:SF16">
    <property type="entry name" value="LARGE RIBOSOMAL SUBUNIT PROTEIN UL30"/>
    <property type="match status" value="1"/>
</dbReference>
<dbReference type="InterPro" id="IPR005998">
    <property type="entry name" value="Ribosomal_uL30_euk"/>
</dbReference>
<dbReference type="FunFam" id="3.30.1390.20:FF:000003">
    <property type="entry name" value="60S ribosomal protein L7"/>
    <property type="match status" value="1"/>
</dbReference>
<dbReference type="GO" id="GO:0000463">
    <property type="term" value="P:maturation of LSU-rRNA from tricistronic rRNA transcript (SSU-rRNA, 5.8S rRNA, LSU-rRNA)"/>
    <property type="evidence" value="ECO:0007669"/>
    <property type="project" value="TreeGrafter"/>
</dbReference>
<dbReference type="AlphaFoldDB" id="F4PR01"/>
<keyword evidence="3" id="KW-0687">Ribonucleoprotein</keyword>
<keyword evidence="2 6" id="KW-0689">Ribosomal protein</keyword>
<dbReference type="KEGG" id="dfa:DFA_01948"/>
<dbReference type="InterPro" id="IPR039699">
    <property type="entry name" value="Ribosomal_uL30"/>
</dbReference>
<dbReference type="InterPro" id="IPR018038">
    <property type="entry name" value="Ribosomal_uL30_CS"/>
</dbReference>
<evidence type="ECO:0000313" key="6">
    <source>
        <dbReference type="EMBL" id="EGG22058.1"/>
    </source>
</evidence>
<dbReference type="GO" id="GO:0003723">
    <property type="term" value="F:RNA binding"/>
    <property type="evidence" value="ECO:0007669"/>
    <property type="project" value="InterPro"/>
</dbReference>
<feature type="domain" description="Large ribosomal subunit protein uL30-like ferredoxin-like fold" evidence="4">
    <location>
        <begin position="111"/>
        <end position="161"/>
    </location>
</feature>
<dbReference type="Gene3D" id="3.30.1390.20">
    <property type="entry name" value="Ribosomal protein L30, ferredoxin-like fold domain"/>
    <property type="match status" value="1"/>
</dbReference>
<dbReference type="OMA" id="IVEPWIA"/>
<evidence type="ECO:0000313" key="7">
    <source>
        <dbReference type="Proteomes" id="UP000007797"/>
    </source>
</evidence>
<organism evidence="6 7">
    <name type="scientific">Cavenderia fasciculata</name>
    <name type="common">Slime mold</name>
    <name type="synonym">Dictyostelium fasciculatum</name>
    <dbReference type="NCBI Taxonomy" id="261658"/>
    <lineage>
        <taxon>Eukaryota</taxon>
        <taxon>Amoebozoa</taxon>
        <taxon>Evosea</taxon>
        <taxon>Eumycetozoa</taxon>
        <taxon>Dictyostelia</taxon>
        <taxon>Acytosteliales</taxon>
        <taxon>Cavenderiaceae</taxon>
        <taxon>Cavenderia</taxon>
    </lineage>
</organism>
<dbReference type="EMBL" id="GL883010">
    <property type="protein sequence ID" value="EGG22058.1"/>
    <property type="molecule type" value="Genomic_DNA"/>
</dbReference>
<name>F4PR01_CACFS</name>
<dbReference type="PANTHER" id="PTHR11524">
    <property type="entry name" value="60S RIBOSOMAL PROTEIN L7"/>
    <property type="match status" value="1"/>
</dbReference>
<gene>
    <name evidence="6" type="primary">rpl7</name>
    <name evidence="6" type="ORF">DFA_01948</name>
</gene>
<dbReference type="InterPro" id="IPR036919">
    <property type="entry name" value="Ribo_uL30_ferredoxin-like_sf"/>
</dbReference>
<evidence type="ECO:0000256" key="3">
    <source>
        <dbReference type="ARBA" id="ARBA00023274"/>
    </source>
</evidence>
<dbReference type="PROSITE" id="PS00634">
    <property type="entry name" value="RIBOSOMAL_L30"/>
    <property type="match status" value="1"/>
</dbReference>
<evidence type="ECO:0000256" key="2">
    <source>
        <dbReference type="ARBA" id="ARBA00022980"/>
    </source>
</evidence>